<name>A0A480GYB2_PIG</name>
<dbReference type="EMBL" id="DQIR01073676">
    <property type="protein sequence ID" value="HDA29152.1"/>
    <property type="molecule type" value="Transcribed_RNA"/>
</dbReference>
<reference evidence="2" key="1">
    <citation type="journal article" date="2019" name="PeerJ">
        <title>Genes of the pig, Sus scrofa, reconstructed with EvidentialGene.</title>
        <authorList>
            <person name="Gilbert D.G."/>
        </authorList>
    </citation>
    <scope>NUCLEOTIDE SEQUENCE</scope>
</reference>
<sequence length="93" mass="10606">MCPIQLTTHSAYVSSIWFSPEMGHSYCLIISFFPSSSLPSLPCFLPSLSLLLFFFRFFVLYISLFPSFLPSFSLFLSFLLSSCTHGIWKFPGQ</sequence>
<evidence type="ECO:0000313" key="2">
    <source>
        <dbReference type="EMBL" id="HDA17362.1"/>
    </source>
</evidence>
<proteinExistence type="predicted"/>
<keyword evidence="1" id="KW-1133">Transmembrane helix</keyword>
<evidence type="ECO:0000256" key="1">
    <source>
        <dbReference type="SAM" id="Phobius"/>
    </source>
</evidence>
<accession>A0A480GYB2</accession>
<dbReference type="AlphaFoldDB" id="A0A480GYB2"/>
<dbReference type="EMBL" id="DQIR01061886">
    <property type="protein sequence ID" value="HDA17362.1"/>
    <property type="molecule type" value="Transcribed_RNA"/>
</dbReference>
<keyword evidence="1" id="KW-0812">Transmembrane</keyword>
<feature type="transmembrane region" description="Helical" evidence="1">
    <location>
        <begin position="68"/>
        <end position="88"/>
    </location>
</feature>
<protein>
    <submittedName>
        <fullName evidence="2">Uncharacterized protein</fullName>
    </submittedName>
</protein>
<keyword evidence="1" id="KW-0472">Membrane</keyword>
<organism evidence="2">
    <name type="scientific">Sus scrofa</name>
    <name type="common">Pig</name>
    <dbReference type="NCBI Taxonomy" id="9823"/>
    <lineage>
        <taxon>Eukaryota</taxon>
        <taxon>Metazoa</taxon>
        <taxon>Chordata</taxon>
        <taxon>Craniata</taxon>
        <taxon>Vertebrata</taxon>
        <taxon>Euteleostomi</taxon>
        <taxon>Mammalia</taxon>
        <taxon>Eutheria</taxon>
        <taxon>Laurasiatheria</taxon>
        <taxon>Artiodactyla</taxon>
        <taxon>Suina</taxon>
        <taxon>Suidae</taxon>
        <taxon>Sus</taxon>
    </lineage>
</organism>